<dbReference type="EMBL" id="JANBUK010000520">
    <property type="protein sequence ID" value="KAJ2789658.1"/>
    <property type="molecule type" value="Genomic_DNA"/>
</dbReference>
<name>A0ACC1KH09_9FUNG</name>
<evidence type="ECO:0000313" key="1">
    <source>
        <dbReference type="EMBL" id="KAJ2789658.1"/>
    </source>
</evidence>
<comment type="caution">
    <text evidence="1">The sequence shown here is derived from an EMBL/GenBank/DDBJ whole genome shotgun (WGS) entry which is preliminary data.</text>
</comment>
<proteinExistence type="predicted"/>
<sequence>MAETFNRNPELVAKVMSAQRDNPKYGFLYENSPLHAYYRWRVTQLRCPSNMERAGQRPPVMPPPRPPLDHLGAPPPPPMRPPASPPALTQPPDESKGTMGGALERPRQYFELPAGLMLKVADGFRTPYSALRTADIEYLDSPERISAPEITGELSDALDHFERGVCCIYDEGEAVADPMVIDKEGWEPGVLEKVLWDRRQSSVDSRRWKGAQAKAHCGNLVCSLSDVSESSGSSGDSTSETSSDSDSDDSSDSNVVVRPTSVHKALGSDNVGFKMLEKLGWRKGQGLGAAGNGIVEPIRLSTRFSTVRGGRGRGRGRGRGVERASLGTGRRPAPQPLPDGGTDDFESYRKKMSSRVSRSIVRVLGLNPGPFTLQGTNTYLIGSGERRLLVDTGDGSRPEYFGLLRECLGASRVDRILLTHWHGDHIGGVNRLLEMPDIVTSGCTVFKRRDLDTDGQPEVQKMLRGAVERGCLRDIADSQEFLVDDLVLRAVFTPGHTSDHVALTVAGDSDLMLLTGDHILGQGTTVVHELKSYMESLDRVLALRPTALLPGHGPVISGKYCEPDGYRSIRVIEEYIRHRNMREQQILDVLASDDKGWRLEDITRMVYRDITDPKIILAAQNNTLLHLKKLLAENRPVNSKINGVSFTFYEPSEVRRMSVKQVVNPVLLDSLRNPTKGGLYDPAMGPFSKNHLCGTCSLSHFNCPGHFGHIELPAPVVNPMIFDTMYRFLQGCCPYCHHFTFNRVIAARFTAKLRLLEYGLIQEAADLDDLLPKTGSAPIDEEDADPLLNSDEEVKATGSKKSGESSDEYIERIAEYVQDKLANNEGKATYKVTMVNKARRALIKEITTRSHNVSCHNCRGPVPKLRRDTYLKVFREPLTRKQQALKQSKGMEYRD</sequence>
<accession>A0ACC1KH09</accession>
<gene>
    <name evidence="1" type="ORF">GGI18_002274</name>
</gene>
<feature type="non-terminal residue" evidence="1">
    <location>
        <position position="895"/>
    </location>
</feature>
<dbReference type="Proteomes" id="UP001140066">
    <property type="component" value="Unassembled WGS sequence"/>
</dbReference>
<organism evidence="1 2">
    <name type="scientific">Coemansia linderi</name>
    <dbReference type="NCBI Taxonomy" id="2663919"/>
    <lineage>
        <taxon>Eukaryota</taxon>
        <taxon>Fungi</taxon>
        <taxon>Fungi incertae sedis</taxon>
        <taxon>Zoopagomycota</taxon>
        <taxon>Kickxellomycotina</taxon>
        <taxon>Kickxellomycetes</taxon>
        <taxon>Kickxellales</taxon>
        <taxon>Kickxellaceae</taxon>
        <taxon>Coemansia</taxon>
    </lineage>
</organism>
<reference evidence="1" key="1">
    <citation type="submission" date="2022-07" db="EMBL/GenBank/DDBJ databases">
        <title>Phylogenomic reconstructions and comparative analyses of Kickxellomycotina fungi.</title>
        <authorList>
            <person name="Reynolds N.K."/>
            <person name="Stajich J.E."/>
            <person name="Barry K."/>
            <person name="Grigoriev I.V."/>
            <person name="Crous P."/>
            <person name="Smith M.E."/>
        </authorList>
    </citation>
    <scope>NUCLEOTIDE SEQUENCE</scope>
    <source>
        <strain evidence="1">BCRC 34191</strain>
    </source>
</reference>
<keyword evidence="2" id="KW-1185">Reference proteome</keyword>
<evidence type="ECO:0000313" key="2">
    <source>
        <dbReference type="Proteomes" id="UP001140066"/>
    </source>
</evidence>
<protein>
    <submittedName>
        <fullName evidence="1">Uncharacterized protein</fullName>
    </submittedName>
</protein>